<gene>
    <name evidence="1" type="ORF">Gocc_0709</name>
</gene>
<accession>A0A7M2YZH5</accession>
<dbReference type="Proteomes" id="UP000254134">
    <property type="component" value="Unassembled WGS sequence"/>
</dbReference>
<proteinExistence type="predicted"/>
<evidence type="ECO:0000313" key="1">
    <source>
        <dbReference type="EMBL" id="RDI74911.1"/>
    </source>
</evidence>
<organism evidence="1 2">
    <name type="scientific">Gaiella occulta</name>
    <dbReference type="NCBI Taxonomy" id="1002870"/>
    <lineage>
        <taxon>Bacteria</taxon>
        <taxon>Bacillati</taxon>
        <taxon>Actinomycetota</taxon>
        <taxon>Thermoleophilia</taxon>
        <taxon>Gaiellales</taxon>
        <taxon>Gaiellaceae</taxon>
        <taxon>Gaiella</taxon>
    </lineage>
</organism>
<comment type="caution">
    <text evidence="1">The sequence shown here is derived from an EMBL/GenBank/DDBJ whole genome shotgun (WGS) entry which is preliminary data.</text>
</comment>
<dbReference type="RefSeq" id="WP_114795178.1">
    <property type="nucleotide sequence ID" value="NZ_QQZY01000002.1"/>
</dbReference>
<reference evidence="2" key="2">
    <citation type="journal article" date="2019" name="MicrobiologyOpen">
        <title>High-quality draft genome sequence of Gaiella occulta isolated from a 150 meter deep mineral water borehole and comparison with the genome sequences of other deep-branching lineages of the phylum Actinobacteria.</title>
        <authorList>
            <person name="Severino R."/>
            <person name="Froufe H.J.C."/>
            <person name="Barroso C."/>
            <person name="Albuquerque L."/>
            <person name="Lobo-da-Cunha A."/>
            <person name="da Costa M.S."/>
            <person name="Egas C."/>
        </authorList>
    </citation>
    <scope>NUCLEOTIDE SEQUENCE [LARGE SCALE GENOMIC DNA]</scope>
    <source>
        <strain evidence="2">F2-233</strain>
    </source>
</reference>
<keyword evidence="2" id="KW-1185">Reference proteome</keyword>
<evidence type="ECO:0000313" key="2">
    <source>
        <dbReference type="Proteomes" id="UP000254134"/>
    </source>
</evidence>
<sequence>MKRAERETILFQGAVKPEAPRRRRELAELEEDLGSSPLRGRRLPLRLRNFRPAADGYLAALGGPLPYMMRLRRIAELTSEHERRLERERRELAVALPDEAKFRDAWRAALARWSFNEVNDLIERHNVYYPAESRLPMDPRTRTYALVNGEDYRRRPLDAAWALGRFPADRALALTGA</sequence>
<reference evidence="1 2" key="1">
    <citation type="submission" date="2018-07" db="EMBL/GenBank/DDBJ databases">
        <title>High-quality-draft genome sequence of Gaiella occulta.</title>
        <authorList>
            <person name="Severino R."/>
            <person name="Froufe H.J.C."/>
            <person name="Rainey F.A."/>
            <person name="Barroso C."/>
            <person name="Albuquerque L."/>
            <person name="Lobo-Da-Cunha A."/>
            <person name="Da Costa M.S."/>
            <person name="Egas C."/>
        </authorList>
    </citation>
    <scope>NUCLEOTIDE SEQUENCE [LARGE SCALE GENOMIC DNA]</scope>
    <source>
        <strain evidence="1 2">F2-233</strain>
    </source>
</reference>
<dbReference type="EMBL" id="QQZY01000002">
    <property type="protein sequence ID" value="RDI74911.1"/>
    <property type="molecule type" value="Genomic_DNA"/>
</dbReference>
<dbReference type="AlphaFoldDB" id="A0A7M2YZH5"/>
<dbReference type="OrthoDB" id="5243693at2"/>
<name>A0A7M2YZH5_9ACTN</name>
<protein>
    <submittedName>
        <fullName evidence="1">Uncharacterized protein</fullName>
    </submittedName>
</protein>